<dbReference type="GO" id="GO:0030659">
    <property type="term" value="C:cytoplasmic vesicle membrane"/>
    <property type="evidence" value="ECO:0007669"/>
    <property type="project" value="UniProtKB-SubCell"/>
</dbReference>
<dbReference type="KEGG" id="nve:5521214"/>
<keyword evidence="4" id="KW-1133">Transmembrane helix</keyword>
<dbReference type="InterPro" id="IPR000242">
    <property type="entry name" value="PTP_cat"/>
</dbReference>
<feature type="non-terminal residue" evidence="10">
    <location>
        <position position="1"/>
    </location>
</feature>
<comment type="subcellular location">
    <subcellularLocation>
        <location evidence="1">Cytoplasmic vesicle membrane</location>
        <topology evidence="1">Single-pass type I membrane protein</topology>
    </subcellularLocation>
</comment>
<dbReference type="OMA" id="HMSETDI"/>
<dbReference type="Pfam" id="PF00102">
    <property type="entry name" value="Y_phosphatase"/>
    <property type="match status" value="1"/>
</dbReference>
<dbReference type="GO" id="GO:0030141">
    <property type="term" value="C:secretory granule"/>
    <property type="evidence" value="ECO:0007669"/>
    <property type="project" value="InterPro"/>
</dbReference>
<dbReference type="FunFam" id="3.90.190.10:FF:000017">
    <property type="entry name" value="receptor-type tyrosine-protein phosphatase-like N isoform X2"/>
    <property type="match status" value="1"/>
</dbReference>
<dbReference type="InterPro" id="IPR000387">
    <property type="entry name" value="Tyr_Pase_dom"/>
</dbReference>
<dbReference type="GO" id="GO:0004725">
    <property type="term" value="F:protein tyrosine phosphatase activity"/>
    <property type="evidence" value="ECO:0007669"/>
    <property type="project" value="InterPro"/>
</dbReference>
<keyword evidence="5" id="KW-0472">Membrane</keyword>
<dbReference type="InParanoid" id="A7RI09"/>
<accession>A7RI09</accession>
<dbReference type="Proteomes" id="UP000001593">
    <property type="component" value="Unassembled WGS sequence"/>
</dbReference>
<evidence type="ECO:0000256" key="5">
    <source>
        <dbReference type="ARBA" id="ARBA00023136"/>
    </source>
</evidence>
<name>A7RI09_NEMVE</name>
<feature type="domain" description="Tyrosine-protein phosphatase" evidence="8">
    <location>
        <begin position="31"/>
        <end position="291"/>
    </location>
</feature>
<proteinExistence type="predicted"/>
<evidence type="ECO:0000256" key="2">
    <source>
        <dbReference type="ARBA" id="ARBA00022692"/>
    </source>
</evidence>
<dbReference type="InterPro" id="IPR033522">
    <property type="entry name" value="IA-2/IA-2_beta"/>
</dbReference>
<dbReference type="PhylomeDB" id="A7RI09"/>
<evidence type="ECO:0000256" key="7">
    <source>
        <dbReference type="ARBA" id="ARBA00023329"/>
    </source>
</evidence>
<evidence type="ECO:0000256" key="4">
    <source>
        <dbReference type="ARBA" id="ARBA00022989"/>
    </source>
</evidence>
<dbReference type="InterPro" id="IPR003595">
    <property type="entry name" value="Tyr_Pase_cat"/>
</dbReference>
<evidence type="ECO:0000256" key="6">
    <source>
        <dbReference type="ARBA" id="ARBA00023180"/>
    </source>
</evidence>
<evidence type="ECO:0000259" key="8">
    <source>
        <dbReference type="PROSITE" id="PS50055"/>
    </source>
</evidence>
<keyword evidence="11" id="KW-1185">Reference proteome</keyword>
<reference evidence="10 11" key="1">
    <citation type="journal article" date="2007" name="Science">
        <title>Sea anemone genome reveals ancestral eumetazoan gene repertoire and genomic organization.</title>
        <authorList>
            <person name="Putnam N.H."/>
            <person name="Srivastava M."/>
            <person name="Hellsten U."/>
            <person name="Dirks B."/>
            <person name="Chapman J."/>
            <person name="Salamov A."/>
            <person name="Terry A."/>
            <person name="Shapiro H."/>
            <person name="Lindquist E."/>
            <person name="Kapitonov V.V."/>
            <person name="Jurka J."/>
            <person name="Genikhovich G."/>
            <person name="Grigoriev I.V."/>
            <person name="Lucas S.M."/>
            <person name="Steele R.E."/>
            <person name="Finnerty J.R."/>
            <person name="Technau U."/>
            <person name="Martindale M.Q."/>
            <person name="Rokhsar D.S."/>
        </authorList>
    </citation>
    <scope>NUCLEOTIDE SEQUENCE [LARGE SCALE GENOMIC DNA]</scope>
    <source>
        <strain evidence="11">CH2 X CH6</strain>
    </source>
</reference>
<evidence type="ECO:0000259" key="9">
    <source>
        <dbReference type="PROSITE" id="PS50056"/>
    </source>
</evidence>
<dbReference type="AlphaFoldDB" id="A7RI09"/>
<dbReference type="PANTHER" id="PTHR46106">
    <property type="entry name" value="IA-2 PROTEIN TYROSINE PHOSPHATASE, ISOFORM C"/>
    <property type="match status" value="1"/>
</dbReference>
<dbReference type="HOGENOM" id="CLU_001645_9_1_1"/>
<dbReference type="PANTHER" id="PTHR46106:SF4">
    <property type="entry name" value="IA-2 PROTEIN TYROSINE PHOSPHATASE, ISOFORM C"/>
    <property type="match status" value="1"/>
</dbReference>
<gene>
    <name evidence="10" type="ORF">NEMVEDRAFT_v1g82385</name>
</gene>
<keyword evidence="3" id="KW-0732">Signal</keyword>
<dbReference type="InterPro" id="IPR016130">
    <property type="entry name" value="Tyr_Pase_AS"/>
</dbReference>
<feature type="domain" description="Tyrosine specific protein phosphatases" evidence="9">
    <location>
        <begin position="210"/>
        <end position="282"/>
    </location>
</feature>
<evidence type="ECO:0000256" key="1">
    <source>
        <dbReference type="ARBA" id="ARBA00004358"/>
    </source>
</evidence>
<dbReference type="OrthoDB" id="9880441at2759"/>
<evidence type="ECO:0000256" key="3">
    <source>
        <dbReference type="ARBA" id="ARBA00022729"/>
    </source>
</evidence>
<dbReference type="SMART" id="SM00404">
    <property type="entry name" value="PTPc_motif"/>
    <property type="match status" value="1"/>
</dbReference>
<dbReference type="PROSITE" id="PS50056">
    <property type="entry name" value="TYR_PHOSPHATASE_2"/>
    <property type="match status" value="1"/>
</dbReference>
<dbReference type="PROSITE" id="PS00383">
    <property type="entry name" value="TYR_PHOSPHATASE_1"/>
    <property type="match status" value="1"/>
</dbReference>
<dbReference type="InterPro" id="IPR029021">
    <property type="entry name" value="Prot-tyrosine_phosphatase-like"/>
</dbReference>
<dbReference type="SUPFAM" id="SSF52799">
    <property type="entry name" value="(Phosphotyrosine protein) phosphatases II"/>
    <property type="match status" value="1"/>
</dbReference>
<evidence type="ECO:0000313" key="11">
    <source>
        <dbReference type="Proteomes" id="UP000001593"/>
    </source>
</evidence>
<keyword evidence="2" id="KW-0812">Transmembrane</keyword>
<dbReference type="EMBL" id="DS469511">
    <property type="protein sequence ID" value="EDO48949.1"/>
    <property type="molecule type" value="Genomic_DNA"/>
</dbReference>
<protein>
    <recommendedName>
        <fullName evidence="12">Receptor-type tyrosine-protein phosphatase N2</fullName>
    </recommendedName>
</protein>
<evidence type="ECO:0008006" key="12">
    <source>
        <dbReference type="Google" id="ProtNLM"/>
    </source>
</evidence>
<sequence length="301" mass="34479">SEEPVVPNMDISTGHVVLSYMEDHLSNKNRLNKEWEALCNYEAEPSVADLGKQDKNVRKNRYSDVLPYDHNRVSLRETANATGSDYINASFITDHDPRNPAYIATQGPLAHTVSDFWQMVWEQGVVVIVNLTRLSDLGLPQCHRYWPEDGHETYHIYEVHLVSEHIWCDDYLVRSFYLKNLQTSETRTVTQFHFLSWPDLNVPTTPKPLLEFRRKVNKCFRGRSCPIVVHCSGGVGRTGCYILIDLVLNKMMRGAKEIDIAATVEHLRDQRPHMVKTKAQFEFALTAVAEEVNAILQALAK</sequence>
<evidence type="ECO:0000313" key="10">
    <source>
        <dbReference type="EMBL" id="EDO48949.1"/>
    </source>
</evidence>
<keyword evidence="7" id="KW-0968">Cytoplasmic vesicle</keyword>
<dbReference type="PRINTS" id="PR00700">
    <property type="entry name" value="PRTYPHPHTASE"/>
</dbReference>
<organism evidence="10 11">
    <name type="scientific">Nematostella vectensis</name>
    <name type="common">Starlet sea anemone</name>
    <dbReference type="NCBI Taxonomy" id="45351"/>
    <lineage>
        <taxon>Eukaryota</taxon>
        <taxon>Metazoa</taxon>
        <taxon>Cnidaria</taxon>
        <taxon>Anthozoa</taxon>
        <taxon>Hexacorallia</taxon>
        <taxon>Actiniaria</taxon>
        <taxon>Edwardsiidae</taxon>
        <taxon>Nematostella</taxon>
    </lineage>
</organism>
<dbReference type="SMART" id="SM00194">
    <property type="entry name" value="PTPc"/>
    <property type="match status" value="1"/>
</dbReference>
<dbReference type="PROSITE" id="PS50055">
    <property type="entry name" value="TYR_PHOSPHATASE_PTP"/>
    <property type="match status" value="1"/>
</dbReference>
<keyword evidence="6" id="KW-0325">Glycoprotein</keyword>
<dbReference type="Gene3D" id="3.90.190.10">
    <property type="entry name" value="Protein tyrosine phosphatase superfamily"/>
    <property type="match status" value="1"/>
</dbReference>
<dbReference type="eggNOG" id="KOG0793">
    <property type="taxonomic scope" value="Eukaryota"/>
</dbReference>
<dbReference type="STRING" id="45351.A7RI09"/>